<dbReference type="EMBL" id="CP104964">
    <property type="protein sequence ID" value="UXN67881.1"/>
    <property type="molecule type" value="Genomic_DNA"/>
</dbReference>
<feature type="chain" id="PRO_5046093743" evidence="2">
    <location>
        <begin position="25"/>
        <end position="370"/>
    </location>
</feature>
<reference evidence="3 4" key="1">
    <citation type="submission" date="2022-09" db="EMBL/GenBank/DDBJ databases">
        <title>Interaction between co-microsymbionts with complementary sets of symbiotic genes in legume-rhizobium systems.</title>
        <authorList>
            <person name="Safronova V."/>
            <person name="Sazanova A."/>
            <person name="Afonin A."/>
            <person name="Chirak E."/>
        </authorList>
    </citation>
    <scope>NUCLEOTIDE SEQUENCE [LARGE SCALE GENOMIC DNA]</scope>
    <source>
        <strain evidence="3 4">A18/4-1</strain>
        <plasmid evidence="3 4">p_unnamed1</plasmid>
    </source>
</reference>
<geneLocation type="plasmid" evidence="3 4">
    <name>p_unnamed1</name>
</geneLocation>
<gene>
    <name evidence="3" type="ORF">N8A98_02140</name>
</gene>
<proteinExistence type="predicted"/>
<dbReference type="Gene3D" id="3.40.190.10">
    <property type="entry name" value="Periplasmic binding protein-like II"/>
    <property type="match status" value="2"/>
</dbReference>
<evidence type="ECO:0000313" key="4">
    <source>
        <dbReference type="Proteomes" id="UP001061862"/>
    </source>
</evidence>
<name>A0ABY6C9B0_9HYPH</name>
<sequence>MTKTVTTAILTSLVALCCARPILAQESAELEAMIAAAKGEPPITVYAVTGKIVETAQTFTAKYGVTAEGKKVSEADQIELLLREHQAGNSTGDVTVAADVAAVMGQLVPEGVVENFVPPDLAPNIAAPLQDPLVLVTDPHVWTYNTEAYETCPVTNIWQLTEPEWSRKVAMLDPLVKPAYADWFNQLETNHDAEMASAYEVLYGKPLVTDEKSATAAWVKAYAENQPLVADSSAVADAIGAPGQAEPYFGISSVAKYRDNTEKGYKLGICSGMQPFAGWLYPGFGMVAAGTDSPNAARLFIHYLLTEEGIAPQTIDGKISSNSTIAPNPEEASGVAAVMGELMAYDTTTAKLDFELRQDWQDFWRIHYSR</sequence>
<accession>A0ABY6C9B0</accession>
<evidence type="ECO:0000256" key="1">
    <source>
        <dbReference type="ARBA" id="ARBA00022729"/>
    </source>
</evidence>
<keyword evidence="3" id="KW-0614">Plasmid</keyword>
<organism evidence="3 4">
    <name type="scientific">Devosia neptuniae</name>
    <dbReference type="NCBI Taxonomy" id="191302"/>
    <lineage>
        <taxon>Bacteria</taxon>
        <taxon>Pseudomonadati</taxon>
        <taxon>Pseudomonadota</taxon>
        <taxon>Alphaproteobacteria</taxon>
        <taxon>Hyphomicrobiales</taxon>
        <taxon>Devosiaceae</taxon>
        <taxon>Devosia</taxon>
    </lineage>
</organism>
<feature type="signal peptide" evidence="2">
    <location>
        <begin position="1"/>
        <end position="24"/>
    </location>
</feature>
<dbReference type="Pfam" id="PF13531">
    <property type="entry name" value="SBP_bac_11"/>
    <property type="match status" value="1"/>
</dbReference>
<protein>
    <submittedName>
        <fullName evidence="3">ABC transporter substrate-binding protein</fullName>
    </submittedName>
</protein>
<evidence type="ECO:0000256" key="2">
    <source>
        <dbReference type="SAM" id="SignalP"/>
    </source>
</evidence>
<keyword evidence="1 2" id="KW-0732">Signal</keyword>
<dbReference type="SUPFAM" id="SSF53850">
    <property type="entry name" value="Periplasmic binding protein-like II"/>
    <property type="match status" value="1"/>
</dbReference>
<evidence type="ECO:0000313" key="3">
    <source>
        <dbReference type="EMBL" id="UXN67881.1"/>
    </source>
</evidence>
<dbReference type="Proteomes" id="UP001061862">
    <property type="component" value="Plasmid p_unnamed1"/>
</dbReference>
<dbReference type="RefSeq" id="WP_262165402.1">
    <property type="nucleotide sequence ID" value="NZ_CP104964.1"/>
</dbReference>
<dbReference type="PANTHER" id="PTHR30006">
    <property type="entry name" value="THIAMINE-BINDING PERIPLASMIC PROTEIN-RELATED"/>
    <property type="match status" value="1"/>
</dbReference>
<keyword evidence="4" id="KW-1185">Reference proteome</keyword>